<dbReference type="PRINTS" id="PR00111">
    <property type="entry name" value="ABHYDROLASE"/>
</dbReference>
<dbReference type="EMBL" id="BMLT01000002">
    <property type="protein sequence ID" value="GGO78243.1"/>
    <property type="molecule type" value="Genomic_DNA"/>
</dbReference>
<accession>A0A918DQ89</accession>
<dbReference type="Gene3D" id="3.40.50.1820">
    <property type="entry name" value="alpha/beta hydrolase"/>
    <property type="match status" value="1"/>
</dbReference>
<dbReference type="InterPro" id="IPR000073">
    <property type="entry name" value="AB_hydrolase_1"/>
</dbReference>
<gene>
    <name evidence="2" type="ORF">GCM10011348_09690</name>
</gene>
<dbReference type="PANTHER" id="PTHR11614">
    <property type="entry name" value="PHOSPHOLIPASE-RELATED"/>
    <property type="match status" value="1"/>
</dbReference>
<dbReference type="AlphaFoldDB" id="A0A918DQ89"/>
<dbReference type="SUPFAM" id="SSF53474">
    <property type="entry name" value="alpha/beta-Hydrolases"/>
    <property type="match status" value="1"/>
</dbReference>
<comment type="caution">
    <text evidence="2">The sequence shown here is derived from an EMBL/GenBank/DDBJ whole genome shotgun (WGS) entry which is preliminary data.</text>
</comment>
<dbReference type="InterPro" id="IPR029058">
    <property type="entry name" value="AB_hydrolase_fold"/>
</dbReference>
<dbReference type="InterPro" id="IPR022742">
    <property type="entry name" value="Hydrolase_4"/>
</dbReference>
<organism evidence="2 3">
    <name type="scientific">Marinobacterium nitratireducens</name>
    <dbReference type="NCBI Taxonomy" id="518897"/>
    <lineage>
        <taxon>Bacteria</taxon>
        <taxon>Pseudomonadati</taxon>
        <taxon>Pseudomonadota</taxon>
        <taxon>Gammaproteobacteria</taxon>
        <taxon>Oceanospirillales</taxon>
        <taxon>Oceanospirillaceae</taxon>
        <taxon>Marinobacterium</taxon>
    </lineage>
</organism>
<sequence length="319" mass="36311">MLDPRQIRDGLDAFSPADVSLCAPPLQAYLEVYGLAALMTGCRYSIGVERIGPVSLVAQCFRPLRPPEGTAVVVHGYMDHAGLYRHLIDYLLRSGWRVLIYDLPGHGLSSGPALSIDHFSSYANQLSLLLERHRHELPGPLVLIGQSTGAAILMEQQRLERQASQPWPVQGRVFLAPLVRPARLQLIQRRYRWFGRFLKYVRRMYTENSHDPDFVRFLREEDPLQHPYIAVSWVRAMLEWIEMIETSPVLAGAPLVIQGTEDGTVDWRHNLQVLGRLYPARQLELVDGARHHLVNEAEGLRRQVFRPIGRLLQQVLQAA</sequence>
<dbReference type="Pfam" id="PF12146">
    <property type="entry name" value="Hydrolase_4"/>
    <property type="match status" value="1"/>
</dbReference>
<dbReference type="InterPro" id="IPR051044">
    <property type="entry name" value="MAG_DAG_Lipase"/>
</dbReference>
<evidence type="ECO:0000259" key="1">
    <source>
        <dbReference type="Pfam" id="PF12146"/>
    </source>
</evidence>
<protein>
    <recommendedName>
        <fullName evidence="1">Serine aminopeptidase S33 domain-containing protein</fullName>
    </recommendedName>
</protein>
<reference evidence="2 3" key="1">
    <citation type="journal article" date="2014" name="Int. J. Syst. Evol. Microbiol.">
        <title>Complete genome sequence of Corynebacterium casei LMG S-19264T (=DSM 44701T), isolated from a smear-ripened cheese.</title>
        <authorList>
            <consortium name="US DOE Joint Genome Institute (JGI-PGF)"/>
            <person name="Walter F."/>
            <person name="Albersmeier A."/>
            <person name="Kalinowski J."/>
            <person name="Ruckert C."/>
        </authorList>
    </citation>
    <scope>NUCLEOTIDE SEQUENCE [LARGE SCALE GENOMIC DNA]</scope>
    <source>
        <strain evidence="2 3">CGMCC 1.7286</strain>
    </source>
</reference>
<evidence type="ECO:0000313" key="3">
    <source>
        <dbReference type="Proteomes" id="UP000599578"/>
    </source>
</evidence>
<evidence type="ECO:0000313" key="2">
    <source>
        <dbReference type="EMBL" id="GGO78243.1"/>
    </source>
</evidence>
<dbReference type="Proteomes" id="UP000599578">
    <property type="component" value="Unassembled WGS sequence"/>
</dbReference>
<keyword evidence="3" id="KW-1185">Reference proteome</keyword>
<feature type="domain" description="Serine aminopeptidase S33" evidence="1">
    <location>
        <begin position="66"/>
        <end position="297"/>
    </location>
</feature>
<name>A0A918DQ89_9GAMM</name>
<proteinExistence type="predicted"/>